<dbReference type="OrthoDB" id="2448307at2759"/>
<keyword evidence="1" id="KW-0812">Transmembrane</keyword>
<evidence type="ECO:0000313" key="2">
    <source>
        <dbReference type="EMBL" id="CAG8826913.1"/>
    </source>
</evidence>
<comment type="caution">
    <text evidence="2">The sequence shown here is derived from an EMBL/GenBank/DDBJ whole genome shotgun (WGS) entry which is preliminary data.</text>
</comment>
<proteinExistence type="predicted"/>
<name>A0A9N9KFL2_9GLOM</name>
<evidence type="ECO:0000256" key="1">
    <source>
        <dbReference type="SAM" id="Phobius"/>
    </source>
</evidence>
<feature type="non-terminal residue" evidence="2">
    <location>
        <position position="1"/>
    </location>
</feature>
<evidence type="ECO:0000313" key="3">
    <source>
        <dbReference type="Proteomes" id="UP000789405"/>
    </source>
</evidence>
<dbReference type="AlphaFoldDB" id="A0A9N9KFL2"/>
<feature type="transmembrane region" description="Helical" evidence="1">
    <location>
        <begin position="12"/>
        <end position="32"/>
    </location>
</feature>
<protein>
    <submittedName>
        <fullName evidence="2">10509_t:CDS:1</fullName>
    </submittedName>
</protein>
<feature type="non-terminal residue" evidence="2">
    <location>
        <position position="47"/>
    </location>
</feature>
<keyword evidence="1" id="KW-1133">Transmembrane helix</keyword>
<accession>A0A9N9KFL2</accession>
<keyword evidence="1" id="KW-0472">Membrane</keyword>
<keyword evidence="3" id="KW-1185">Reference proteome</keyword>
<dbReference type="EMBL" id="CAJVPY010068812">
    <property type="protein sequence ID" value="CAG8826913.1"/>
    <property type="molecule type" value="Genomic_DNA"/>
</dbReference>
<gene>
    <name evidence="2" type="ORF">DERYTH_LOCUS28191</name>
</gene>
<reference evidence="2" key="1">
    <citation type="submission" date="2021-06" db="EMBL/GenBank/DDBJ databases">
        <authorList>
            <person name="Kallberg Y."/>
            <person name="Tangrot J."/>
            <person name="Rosling A."/>
        </authorList>
    </citation>
    <scope>NUCLEOTIDE SEQUENCE</scope>
    <source>
        <strain evidence="2">MA453B</strain>
    </source>
</reference>
<sequence length="47" mass="5223">AAKEFKTGMIIFLSSWVIVTIDLIALFIGVTLKLNSVHSLWYSGIIL</sequence>
<organism evidence="2 3">
    <name type="scientific">Dentiscutata erythropus</name>
    <dbReference type="NCBI Taxonomy" id="1348616"/>
    <lineage>
        <taxon>Eukaryota</taxon>
        <taxon>Fungi</taxon>
        <taxon>Fungi incertae sedis</taxon>
        <taxon>Mucoromycota</taxon>
        <taxon>Glomeromycotina</taxon>
        <taxon>Glomeromycetes</taxon>
        <taxon>Diversisporales</taxon>
        <taxon>Gigasporaceae</taxon>
        <taxon>Dentiscutata</taxon>
    </lineage>
</organism>
<dbReference type="Proteomes" id="UP000789405">
    <property type="component" value="Unassembled WGS sequence"/>
</dbReference>